<dbReference type="GO" id="GO:0022857">
    <property type="term" value="F:transmembrane transporter activity"/>
    <property type="evidence" value="ECO:0007669"/>
    <property type="project" value="TreeGrafter"/>
</dbReference>
<evidence type="ECO:0000256" key="2">
    <source>
        <dbReference type="ARBA" id="ARBA00006375"/>
    </source>
</evidence>
<dbReference type="EMBL" id="MCFL01000039">
    <property type="protein sequence ID" value="ORZ33076.1"/>
    <property type="molecule type" value="Genomic_DNA"/>
</dbReference>
<dbReference type="OrthoDB" id="2382881at2759"/>
<dbReference type="InterPro" id="IPR023395">
    <property type="entry name" value="MCP_dom_sf"/>
</dbReference>
<dbReference type="InterPro" id="IPR050567">
    <property type="entry name" value="Mitochondrial_Carrier"/>
</dbReference>
<accession>A0A1Y2HET6</accession>
<feature type="non-terminal residue" evidence="11">
    <location>
        <position position="1"/>
    </location>
</feature>
<evidence type="ECO:0000256" key="5">
    <source>
        <dbReference type="ARBA" id="ARBA00022737"/>
    </source>
</evidence>
<dbReference type="PANTHER" id="PTHR45624:SF9">
    <property type="entry name" value="CARRIER PROTEIN, PUTATIVE (AFU_ORTHOLOGUE AFUA_4G06390)-RELATED"/>
    <property type="match status" value="1"/>
</dbReference>
<evidence type="ECO:0000256" key="4">
    <source>
        <dbReference type="ARBA" id="ARBA00022692"/>
    </source>
</evidence>
<keyword evidence="3 10" id="KW-0813">Transport</keyword>
<keyword evidence="6" id="KW-1133">Transmembrane helix</keyword>
<evidence type="ECO:0000256" key="1">
    <source>
        <dbReference type="ARBA" id="ARBA00004225"/>
    </source>
</evidence>
<organism evidence="11 12">
    <name type="scientific">Catenaria anguillulae PL171</name>
    <dbReference type="NCBI Taxonomy" id="765915"/>
    <lineage>
        <taxon>Eukaryota</taxon>
        <taxon>Fungi</taxon>
        <taxon>Fungi incertae sedis</taxon>
        <taxon>Blastocladiomycota</taxon>
        <taxon>Blastocladiomycetes</taxon>
        <taxon>Blastocladiales</taxon>
        <taxon>Catenariaceae</taxon>
        <taxon>Catenaria</taxon>
    </lineage>
</organism>
<reference evidence="11 12" key="1">
    <citation type="submission" date="2016-07" db="EMBL/GenBank/DDBJ databases">
        <title>Pervasive Adenine N6-methylation of Active Genes in Fungi.</title>
        <authorList>
            <consortium name="DOE Joint Genome Institute"/>
            <person name="Mondo S.J."/>
            <person name="Dannebaum R.O."/>
            <person name="Kuo R.C."/>
            <person name="Labutti K."/>
            <person name="Haridas S."/>
            <person name="Kuo A."/>
            <person name="Salamov A."/>
            <person name="Ahrendt S.R."/>
            <person name="Lipzen A."/>
            <person name="Sullivan W."/>
            <person name="Andreopoulos W.B."/>
            <person name="Clum A."/>
            <person name="Lindquist E."/>
            <person name="Daum C."/>
            <person name="Ramamoorthy G.K."/>
            <person name="Gryganskyi A."/>
            <person name="Culley D."/>
            <person name="Magnuson J.K."/>
            <person name="James T.Y."/>
            <person name="O'Malley M.A."/>
            <person name="Stajich J.E."/>
            <person name="Spatafora J.W."/>
            <person name="Visel A."/>
            <person name="Grigoriev I.V."/>
        </authorList>
    </citation>
    <scope>NUCLEOTIDE SEQUENCE [LARGE SCALE GENOMIC DNA]</scope>
    <source>
        <strain evidence="11 12">PL171</strain>
    </source>
</reference>
<dbReference type="Pfam" id="PF00153">
    <property type="entry name" value="Mito_carr"/>
    <property type="match status" value="1"/>
</dbReference>
<evidence type="ECO:0000256" key="7">
    <source>
        <dbReference type="ARBA" id="ARBA00023128"/>
    </source>
</evidence>
<gene>
    <name evidence="11" type="ORF">BCR44DRAFT_1391496</name>
</gene>
<evidence type="ECO:0000256" key="9">
    <source>
        <dbReference type="PROSITE-ProRule" id="PRU00282"/>
    </source>
</evidence>
<sequence>PHLLNDVCCHARTISASTTAIIGNLLGYPFDSVKTRMQTFSYPTIGHCIRHTYATEGLRGFFRGILPQMATSSVFKTASFAAYVRAKSAIANAPSVQEATGQSAAGKLFVSSFGGGFCSGVFTAFLTQPLELIKVCGSCRRC</sequence>
<evidence type="ECO:0000256" key="6">
    <source>
        <dbReference type="ARBA" id="ARBA00022989"/>
    </source>
</evidence>
<comment type="subcellular location">
    <subcellularLocation>
        <location evidence="1">Mitochondrion membrane</location>
        <topology evidence="1">Multi-pass membrane protein</topology>
    </subcellularLocation>
</comment>
<protein>
    <submittedName>
        <fullName evidence="11">Mitochondrial carrier domain-containing protein</fullName>
    </submittedName>
</protein>
<dbReference type="GO" id="GO:0031966">
    <property type="term" value="C:mitochondrial membrane"/>
    <property type="evidence" value="ECO:0007669"/>
    <property type="project" value="UniProtKB-SubCell"/>
</dbReference>
<evidence type="ECO:0000256" key="3">
    <source>
        <dbReference type="ARBA" id="ARBA00022448"/>
    </source>
</evidence>
<keyword evidence="8 9" id="KW-0472">Membrane</keyword>
<dbReference type="PANTHER" id="PTHR45624">
    <property type="entry name" value="MITOCHONDRIAL BASIC AMINO ACIDS TRANSPORTER-RELATED"/>
    <property type="match status" value="1"/>
</dbReference>
<keyword evidence="4 9" id="KW-0812">Transmembrane</keyword>
<proteinExistence type="inferred from homology"/>
<name>A0A1Y2HET6_9FUNG</name>
<comment type="caution">
    <text evidence="11">The sequence shown here is derived from an EMBL/GenBank/DDBJ whole genome shotgun (WGS) entry which is preliminary data.</text>
</comment>
<dbReference type="SUPFAM" id="SSF103506">
    <property type="entry name" value="Mitochondrial carrier"/>
    <property type="match status" value="1"/>
</dbReference>
<evidence type="ECO:0000313" key="12">
    <source>
        <dbReference type="Proteomes" id="UP000193411"/>
    </source>
</evidence>
<dbReference type="Proteomes" id="UP000193411">
    <property type="component" value="Unassembled WGS sequence"/>
</dbReference>
<dbReference type="PROSITE" id="PS50920">
    <property type="entry name" value="SOLCAR"/>
    <property type="match status" value="1"/>
</dbReference>
<evidence type="ECO:0000313" key="11">
    <source>
        <dbReference type="EMBL" id="ORZ33076.1"/>
    </source>
</evidence>
<dbReference type="Gene3D" id="1.50.40.10">
    <property type="entry name" value="Mitochondrial carrier domain"/>
    <property type="match status" value="1"/>
</dbReference>
<dbReference type="STRING" id="765915.A0A1Y2HET6"/>
<keyword evidence="5" id="KW-0677">Repeat</keyword>
<dbReference type="AlphaFoldDB" id="A0A1Y2HET6"/>
<comment type="similarity">
    <text evidence="2 10">Belongs to the mitochondrial carrier (TC 2.A.29) family.</text>
</comment>
<keyword evidence="7" id="KW-0496">Mitochondrion</keyword>
<feature type="repeat" description="Solcar" evidence="9">
    <location>
        <begin position="11"/>
        <end position="89"/>
    </location>
</feature>
<evidence type="ECO:0000256" key="8">
    <source>
        <dbReference type="ARBA" id="ARBA00023136"/>
    </source>
</evidence>
<evidence type="ECO:0000256" key="10">
    <source>
        <dbReference type="RuleBase" id="RU000488"/>
    </source>
</evidence>
<dbReference type="InterPro" id="IPR018108">
    <property type="entry name" value="MCP_transmembrane"/>
</dbReference>
<keyword evidence="12" id="KW-1185">Reference proteome</keyword>